<name>A0A2H0LYL6_9BACT</name>
<sequence length="331" mass="38287">MTIEELIRQETENILKRIGANIEALILVGSFARGEGLTCQNNAELELISDIEFLAIAKPEKLGKLNKIKPKDNNLTLNFSTRKHLKKLKPCIFTLELKNFGKVVRGDKEILKNIPDYEYSDIAPIDGFILLNNRIVEQLILLKKIEDGKTIYQYDIDKGYIQLANSLLAFHKQYKSLYKEKAEALKNTLCDMCYLADKIPDFKPKAENALNNAISGKTRPIDNQEAKEKWLELKKYFREIWLYEASVLLNDLSYNFDKTLDKFIAIPDFKARLKGWIKLMAKGIHFGNMHNIFISSPQFLIYRNAAKLYFSDQINREKADSVIKKWEAIVK</sequence>
<protein>
    <submittedName>
        <fullName evidence="1">Uncharacterized protein</fullName>
    </submittedName>
</protein>
<comment type="caution">
    <text evidence="1">The sequence shown here is derived from an EMBL/GenBank/DDBJ whole genome shotgun (WGS) entry which is preliminary data.</text>
</comment>
<proteinExistence type="predicted"/>
<reference evidence="1 2" key="1">
    <citation type="submission" date="2017-09" db="EMBL/GenBank/DDBJ databases">
        <title>Depth-based differentiation of microbial function through sediment-hosted aquifers and enrichment of novel symbionts in the deep terrestrial subsurface.</title>
        <authorList>
            <person name="Probst A.J."/>
            <person name="Ladd B."/>
            <person name="Jarett J.K."/>
            <person name="Geller-Mcgrath D.E."/>
            <person name="Sieber C.M."/>
            <person name="Emerson J.B."/>
            <person name="Anantharaman K."/>
            <person name="Thomas B.C."/>
            <person name="Malmstrom R."/>
            <person name="Stieglmeier M."/>
            <person name="Klingl A."/>
            <person name="Woyke T."/>
            <person name="Ryan C.M."/>
            <person name="Banfield J.F."/>
        </authorList>
    </citation>
    <scope>NUCLEOTIDE SEQUENCE [LARGE SCALE GENOMIC DNA]</scope>
    <source>
        <strain evidence="1">CG11_big_fil_rev_8_21_14_0_20_42_13</strain>
    </source>
</reference>
<evidence type="ECO:0000313" key="1">
    <source>
        <dbReference type="EMBL" id="PIQ89477.1"/>
    </source>
</evidence>
<gene>
    <name evidence="1" type="ORF">COV72_02930</name>
</gene>
<accession>A0A2H0LYL6</accession>
<dbReference type="EMBL" id="PCWA01000037">
    <property type="protein sequence ID" value="PIQ89477.1"/>
    <property type="molecule type" value="Genomic_DNA"/>
</dbReference>
<evidence type="ECO:0000313" key="2">
    <source>
        <dbReference type="Proteomes" id="UP000229641"/>
    </source>
</evidence>
<organism evidence="1 2">
    <name type="scientific">Candidatus Ghiorseimicrobium undicola</name>
    <dbReference type="NCBI Taxonomy" id="1974746"/>
    <lineage>
        <taxon>Bacteria</taxon>
        <taxon>Pseudomonadati</taxon>
        <taxon>Candidatus Omnitrophota</taxon>
        <taxon>Candidatus Ghiorseimicrobium</taxon>
    </lineage>
</organism>
<dbReference type="AlphaFoldDB" id="A0A2H0LYL6"/>
<dbReference type="Proteomes" id="UP000229641">
    <property type="component" value="Unassembled WGS sequence"/>
</dbReference>